<protein>
    <submittedName>
        <fullName evidence="1">Uncharacterized protein</fullName>
    </submittedName>
</protein>
<gene>
    <name evidence="1" type="ORF">NA56DRAFT_700829</name>
</gene>
<organism evidence="1 2">
    <name type="scientific">Hyaloscypha hepaticicola</name>
    <dbReference type="NCBI Taxonomy" id="2082293"/>
    <lineage>
        <taxon>Eukaryota</taxon>
        <taxon>Fungi</taxon>
        <taxon>Dikarya</taxon>
        <taxon>Ascomycota</taxon>
        <taxon>Pezizomycotina</taxon>
        <taxon>Leotiomycetes</taxon>
        <taxon>Helotiales</taxon>
        <taxon>Hyaloscyphaceae</taxon>
        <taxon>Hyaloscypha</taxon>
    </lineage>
</organism>
<proteinExistence type="predicted"/>
<sequence>MLSRPKKPERNLKSSQRAMINGILAYSMEIKIILDNIIGDGAEDGEDYRSHASDVDSFYSLGTEQSEDLQSDDGSSVINSNLVRVSAELKEQEPVIKRCAAIEKRILRTTPNMAAIHAGNAAVHQGNWRVDIILAKRGLLTPDNVSKLNFWHCKPSTESMFPNLIIDMMDMNATMRACLAGTAYTHDKVLQDSFDKSCRFINDLYKDAVQKHPGDWQAASNTISSNPRTQLVFAKIKRICVEFETKQRYGIHHRGKVSLSLWIWTSL</sequence>
<accession>A0A2J6QDK1</accession>
<evidence type="ECO:0000313" key="2">
    <source>
        <dbReference type="Proteomes" id="UP000235672"/>
    </source>
</evidence>
<dbReference type="OrthoDB" id="10671331at2759"/>
<keyword evidence="2" id="KW-1185">Reference proteome</keyword>
<dbReference type="Proteomes" id="UP000235672">
    <property type="component" value="Unassembled WGS sequence"/>
</dbReference>
<dbReference type="EMBL" id="KZ613473">
    <property type="protein sequence ID" value="PMD24342.1"/>
    <property type="molecule type" value="Genomic_DNA"/>
</dbReference>
<dbReference type="AlphaFoldDB" id="A0A2J6QDK1"/>
<reference evidence="1 2" key="1">
    <citation type="submission" date="2016-05" db="EMBL/GenBank/DDBJ databases">
        <title>A degradative enzymes factory behind the ericoid mycorrhizal symbiosis.</title>
        <authorList>
            <consortium name="DOE Joint Genome Institute"/>
            <person name="Martino E."/>
            <person name="Morin E."/>
            <person name="Grelet G."/>
            <person name="Kuo A."/>
            <person name="Kohler A."/>
            <person name="Daghino S."/>
            <person name="Barry K."/>
            <person name="Choi C."/>
            <person name="Cichocki N."/>
            <person name="Clum A."/>
            <person name="Copeland A."/>
            <person name="Hainaut M."/>
            <person name="Haridas S."/>
            <person name="Labutti K."/>
            <person name="Lindquist E."/>
            <person name="Lipzen A."/>
            <person name="Khouja H.-R."/>
            <person name="Murat C."/>
            <person name="Ohm R."/>
            <person name="Olson A."/>
            <person name="Spatafora J."/>
            <person name="Veneault-Fourrey C."/>
            <person name="Henrissat B."/>
            <person name="Grigoriev I."/>
            <person name="Martin F."/>
            <person name="Perotto S."/>
        </authorList>
    </citation>
    <scope>NUCLEOTIDE SEQUENCE [LARGE SCALE GENOMIC DNA]</scope>
    <source>
        <strain evidence="1 2">UAMH 7357</strain>
    </source>
</reference>
<evidence type="ECO:0000313" key="1">
    <source>
        <dbReference type="EMBL" id="PMD24342.1"/>
    </source>
</evidence>
<name>A0A2J6QDK1_9HELO</name>